<evidence type="ECO:0000313" key="3">
    <source>
        <dbReference type="EMBL" id="KAG6625197.1"/>
    </source>
</evidence>
<keyword evidence="4" id="KW-1185">Reference proteome</keyword>
<proteinExistence type="predicted"/>
<evidence type="ECO:0000256" key="1">
    <source>
        <dbReference type="ARBA" id="ARBA00022737"/>
    </source>
</evidence>
<sequence>MLLPRSPYPTTRCFNCSTCRRLCNGFIYYCEKCDFHLDVLCSQVPYLFKHVSHEHQLILSKLPIRKRCSCCNSSQSGYKFCCADCEFIVDFKCLTLPDMIRYREHEHPFKLCYTPEDDSSEYYCDICEKNENQSIAHPICIYENFLNVKFEKACTYDIHQHPLTSVQKTEDAPLCKKCGKCRIMLLPPLPTPALGYY</sequence>
<dbReference type="Proteomes" id="UP000811609">
    <property type="component" value="Chromosome 16"/>
</dbReference>
<dbReference type="InterPro" id="IPR004146">
    <property type="entry name" value="DC1"/>
</dbReference>
<dbReference type="AlphaFoldDB" id="A0A8T1N840"/>
<name>A0A8T1N840_CARIL</name>
<accession>A0A8T1N840</accession>
<organism evidence="3 4">
    <name type="scientific">Carya illinoinensis</name>
    <name type="common">Pecan</name>
    <dbReference type="NCBI Taxonomy" id="32201"/>
    <lineage>
        <taxon>Eukaryota</taxon>
        <taxon>Viridiplantae</taxon>
        <taxon>Streptophyta</taxon>
        <taxon>Embryophyta</taxon>
        <taxon>Tracheophyta</taxon>
        <taxon>Spermatophyta</taxon>
        <taxon>Magnoliopsida</taxon>
        <taxon>eudicotyledons</taxon>
        <taxon>Gunneridae</taxon>
        <taxon>Pentapetalae</taxon>
        <taxon>rosids</taxon>
        <taxon>fabids</taxon>
        <taxon>Fagales</taxon>
        <taxon>Juglandaceae</taxon>
        <taxon>Carya</taxon>
    </lineage>
</organism>
<protein>
    <recommendedName>
        <fullName evidence="2">DC1 domain-containing protein</fullName>
    </recommendedName>
</protein>
<gene>
    <name evidence="3" type="ORF">CIPAW_16G079800</name>
</gene>
<feature type="domain" description="DC1" evidence="2">
    <location>
        <begin position="52"/>
        <end position="93"/>
    </location>
</feature>
<reference evidence="3" key="1">
    <citation type="submission" date="2020-12" db="EMBL/GenBank/DDBJ databases">
        <title>WGS assembly of Carya illinoinensis cv. Pawnee.</title>
        <authorList>
            <person name="Platts A."/>
            <person name="Shu S."/>
            <person name="Wright S."/>
            <person name="Barry K."/>
            <person name="Edger P."/>
            <person name="Pires J.C."/>
            <person name="Schmutz J."/>
        </authorList>
    </citation>
    <scope>NUCLEOTIDE SEQUENCE</scope>
    <source>
        <tissue evidence="3">Leaf</tissue>
    </source>
</reference>
<comment type="caution">
    <text evidence="3">The sequence shown here is derived from an EMBL/GenBank/DDBJ whole genome shotgun (WGS) entry which is preliminary data.</text>
</comment>
<dbReference type="PANTHER" id="PTHR32410">
    <property type="entry name" value="CYSTEINE/HISTIDINE-RICH C1 DOMAIN FAMILY PROTEIN"/>
    <property type="match status" value="1"/>
</dbReference>
<evidence type="ECO:0000259" key="2">
    <source>
        <dbReference type="Pfam" id="PF03107"/>
    </source>
</evidence>
<evidence type="ECO:0000313" key="4">
    <source>
        <dbReference type="Proteomes" id="UP000811609"/>
    </source>
</evidence>
<dbReference type="Pfam" id="PF03107">
    <property type="entry name" value="C1_2"/>
    <property type="match status" value="1"/>
</dbReference>
<dbReference type="InterPro" id="IPR053192">
    <property type="entry name" value="Vacuole_Formation_Reg"/>
</dbReference>
<keyword evidence="1" id="KW-0677">Repeat</keyword>
<dbReference type="PANTHER" id="PTHR32410:SF163">
    <property type="entry name" value="DC1 DOMAIN-CONTAINING PROTEIN"/>
    <property type="match status" value="1"/>
</dbReference>
<dbReference type="EMBL" id="CM031824">
    <property type="protein sequence ID" value="KAG6625197.1"/>
    <property type="molecule type" value="Genomic_DNA"/>
</dbReference>